<proteinExistence type="predicted"/>
<dbReference type="Proteomes" id="UP000237797">
    <property type="component" value="Unassembled WGS sequence"/>
</dbReference>
<gene>
    <name evidence="2" type="ORF">CLV97_1081</name>
</gene>
<evidence type="ECO:0000313" key="2">
    <source>
        <dbReference type="EMBL" id="PRX41074.1"/>
    </source>
</evidence>
<dbReference type="RefSeq" id="WP_106344716.1">
    <property type="nucleotide sequence ID" value="NZ_PVNE01000008.1"/>
</dbReference>
<sequence>MPEVKCSVANCYFWAEGNNCTADAIMVEIDPHADRRFDEEIGGEMVGTGHQDHSARQAADTCCHTFRPREKHQ</sequence>
<evidence type="ECO:0000313" key="3">
    <source>
        <dbReference type="Proteomes" id="UP000237797"/>
    </source>
</evidence>
<dbReference type="OrthoDB" id="1681234at2"/>
<organism evidence="2 3">
    <name type="scientific">Planifilum fimeticola</name>
    <dbReference type="NCBI Taxonomy" id="201975"/>
    <lineage>
        <taxon>Bacteria</taxon>
        <taxon>Bacillati</taxon>
        <taxon>Bacillota</taxon>
        <taxon>Bacilli</taxon>
        <taxon>Bacillales</taxon>
        <taxon>Thermoactinomycetaceae</taxon>
        <taxon>Planifilum</taxon>
    </lineage>
</organism>
<dbReference type="AlphaFoldDB" id="A0A2T0LFP9"/>
<dbReference type="Pfam" id="PF07561">
    <property type="entry name" value="DUF1540"/>
    <property type="match status" value="1"/>
</dbReference>
<accession>A0A2T0LFP9</accession>
<protein>
    <submittedName>
        <fullName evidence="2">Uncharacterized protein DUF1540</fullName>
    </submittedName>
</protein>
<dbReference type="InterPro" id="IPR011437">
    <property type="entry name" value="DUF1540"/>
</dbReference>
<feature type="domain" description="DUF1540" evidence="1">
    <location>
        <begin position="4"/>
        <end position="66"/>
    </location>
</feature>
<evidence type="ECO:0000259" key="1">
    <source>
        <dbReference type="Pfam" id="PF07561"/>
    </source>
</evidence>
<keyword evidence="3" id="KW-1185">Reference proteome</keyword>
<dbReference type="EMBL" id="PVNE01000008">
    <property type="protein sequence ID" value="PRX41074.1"/>
    <property type="molecule type" value="Genomic_DNA"/>
</dbReference>
<comment type="caution">
    <text evidence="2">The sequence shown here is derived from an EMBL/GenBank/DDBJ whole genome shotgun (WGS) entry which is preliminary data.</text>
</comment>
<name>A0A2T0LFP9_9BACL</name>
<reference evidence="2 3" key="1">
    <citation type="submission" date="2018-03" db="EMBL/GenBank/DDBJ databases">
        <title>Genomic Encyclopedia of Archaeal and Bacterial Type Strains, Phase II (KMG-II): from individual species to whole genera.</title>
        <authorList>
            <person name="Goeker M."/>
        </authorList>
    </citation>
    <scope>NUCLEOTIDE SEQUENCE [LARGE SCALE GENOMIC DNA]</scope>
    <source>
        <strain evidence="2 3">DSM 44946</strain>
    </source>
</reference>